<dbReference type="InterPro" id="IPR029098">
    <property type="entry name" value="Acetyltransf_C"/>
</dbReference>
<dbReference type="NCBIfam" id="TIGR01852">
    <property type="entry name" value="lipid_A_lpxA"/>
    <property type="match status" value="1"/>
</dbReference>
<protein>
    <recommendedName>
        <fullName evidence="8">Acyl-[acyl-carrier-protein]--UDP-N-acetylglucosamine O-acyltransferase</fullName>
        <shortName evidence="8">UDP-N-acetylglucosamine acyltransferase</shortName>
        <ecNumber evidence="8">2.3.1.129</ecNumber>
    </recommendedName>
</protein>
<evidence type="ECO:0000256" key="6">
    <source>
        <dbReference type="ARBA" id="ARBA00023098"/>
    </source>
</evidence>
<reference evidence="10 11" key="1">
    <citation type="journal article" date="2022" name="bioRxiv">
        <title>Ecology and evolution of chlamydial symbionts of arthropods.</title>
        <authorList>
            <person name="Halter T."/>
            <person name="Koestlbacher S."/>
            <person name="Collingro A."/>
            <person name="Sixt B.S."/>
            <person name="Toenshoff E.R."/>
            <person name="Hendrickx F."/>
            <person name="Kostanjsek R."/>
            <person name="Horn M."/>
        </authorList>
    </citation>
    <scope>NUCLEOTIDE SEQUENCE [LARGE SCALE GENOMIC DNA]</scope>
    <source>
        <strain evidence="10">W744xW776</strain>
    </source>
</reference>
<keyword evidence="7 8" id="KW-0012">Acyltransferase</keyword>
<keyword evidence="1 8" id="KW-0963">Cytoplasm</keyword>
<evidence type="ECO:0000256" key="3">
    <source>
        <dbReference type="ARBA" id="ARBA00022556"/>
    </source>
</evidence>
<dbReference type="EC" id="2.3.1.129" evidence="8"/>
<comment type="catalytic activity">
    <reaction evidence="8">
        <text>a (3R)-hydroxyacyl-[ACP] + UDP-N-acetyl-alpha-D-glucosamine = a UDP-3-O-[(3R)-3-hydroxyacyl]-N-acetyl-alpha-D-glucosamine + holo-[ACP]</text>
        <dbReference type="Rhea" id="RHEA:67812"/>
        <dbReference type="Rhea" id="RHEA-COMP:9685"/>
        <dbReference type="Rhea" id="RHEA-COMP:9945"/>
        <dbReference type="ChEBI" id="CHEBI:57705"/>
        <dbReference type="ChEBI" id="CHEBI:64479"/>
        <dbReference type="ChEBI" id="CHEBI:78827"/>
        <dbReference type="ChEBI" id="CHEBI:173225"/>
        <dbReference type="EC" id="2.3.1.129"/>
    </reaction>
</comment>
<dbReference type="PIRSF" id="PIRSF000456">
    <property type="entry name" value="UDP-GlcNAc_acltr"/>
    <property type="match status" value="1"/>
</dbReference>
<dbReference type="InterPro" id="IPR018357">
    <property type="entry name" value="Hexapep_transf_CS"/>
</dbReference>
<keyword evidence="4 8" id="KW-0808">Transferase</keyword>
<evidence type="ECO:0000259" key="9">
    <source>
        <dbReference type="Pfam" id="PF13720"/>
    </source>
</evidence>
<accession>A0ABX8UZ98</accession>
<comment type="pathway">
    <text evidence="8">Glycolipid biosynthesis; lipid IV(A) biosynthesis; lipid IV(A) from (3R)-3-hydroxytetradecanoyl-[acyl-carrier-protein] and UDP-N-acetyl-alpha-D-glucosamine: step 1/6.</text>
</comment>
<organism evidence="10 11">
    <name type="scientific">Candidatus Rhabdochlamydia oedothoracis</name>
    <dbReference type="NCBI Taxonomy" id="2720720"/>
    <lineage>
        <taxon>Bacteria</taxon>
        <taxon>Pseudomonadati</taxon>
        <taxon>Chlamydiota</taxon>
        <taxon>Chlamydiia</taxon>
        <taxon>Parachlamydiales</taxon>
        <taxon>Candidatus Rhabdochlamydiaceae</taxon>
        <taxon>Candidatus Rhabdochlamydia</taxon>
    </lineage>
</organism>
<dbReference type="CDD" id="cd03351">
    <property type="entry name" value="LbH_UDP-GlcNAc_AT"/>
    <property type="match status" value="1"/>
</dbReference>
<dbReference type="Pfam" id="PF00132">
    <property type="entry name" value="Hexapep"/>
    <property type="match status" value="2"/>
</dbReference>
<dbReference type="Proteomes" id="UP000826014">
    <property type="component" value="Chromosome"/>
</dbReference>
<feature type="domain" description="UDP N-acetylglucosamine O-acyltransferase C-terminal" evidence="9">
    <location>
        <begin position="177"/>
        <end position="258"/>
    </location>
</feature>
<dbReference type="EMBL" id="CP075587">
    <property type="protein sequence ID" value="QYF48285.1"/>
    <property type="molecule type" value="Genomic_DNA"/>
</dbReference>
<dbReference type="InterPro" id="IPR037157">
    <property type="entry name" value="Acetyltransf_C_sf"/>
</dbReference>
<evidence type="ECO:0000256" key="1">
    <source>
        <dbReference type="ARBA" id="ARBA00022490"/>
    </source>
</evidence>
<dbReference type="PANTHER" id="PTHR43480">
    <property type="entry name" value="ACYL-[ACYL-CARRIER-PROTEIN]--UDP-N-ACETYLGLUCOSAMINE O-ACYLTRANSFERASE"/>
    <property type="match status" value="1"/>
</dbReference>
<proteinExistence type="inferred from homology"/>
<dbReference type="Gene3D" id="2.160.10.10">
    <property type="entry name" value="Hexapeptide repeat proteins"/>
    <property type="match status" value="1"/>
</dbReference>
<sequence length="283" mass="31387">MSQSNIHPAAIIEPGAKIGRNVTIEAYAIIKKNVTLEDHVVIKSHAYIDGYTTIGKGTIVWPSASIGTKTQDLKFKGEKTFVVIGKYCEIREFTTINSSCKEGSVVSVGDGCLIMAYCHIAHNCQIGNQVIMANNAMLAGHVIVEDHAIIGGMTPVHQFARIGKYAMVGGFSRITHDVPPYTIGAGTPYKLGGLNLVGLRRHGFSLEDRKALSRAFKITYRAKLRLSKALERIHREIEPTIHIQHWISFCRSSQRGLIGFQKSVQQLVEEDFDELEELIEERV</sequence>
<evidence type="ECO:0000256" key="8">
    <source>
        <dbReference type="HAMAP-Rule" id="MF_00387"/>
    </source>
</evidence>
<keyword evidence="6 8" id="KW-0443">Lipid metabolism</keyword>
<name>A0ABX8UZ98_9BACT</name>
<evidence type="ECO:0000313" key="11">
    <source>
        <dbReference type="Proteomes" id="UP000826014"/>
    </source>
</evidence>
<dbReference type="Pfam" id="PF13720">
    <property type="entry name" value="Acetyltransf_11"/>
    <property type="match status" value="1"/>
</dbReference>
<dbReference type="RefSeq" id="WP_215217491.1">
    <property type="nucleotide sequence ID" value="NZ_CP075587.1"/>
</dbReference>
<evidence type="ECO:0000256" key="5">
    <source>
        <dbReference type="ARBA" id="ARBA00022737"/>
    </source>
</evidence>
<dbReference type="SUPFAM" id="SSF51161">
    <property type="entry name" value="Trimeric LpxA-like enzymes"/>
    <property type="match status" value="1"/>
</dbReference>
<keyword evidence="3 8" id="KW-0441">Lipid A biosynthesis</keyword>
<evidence type="ECO:0000256" key="2">
    <source>
        <dbReference type="ARBA" id="ARBA00022516"/>
    </source>
</evidence>
<comment type="subcellular location">
    <subcellularLocation>
        <location evidence="8">Cytoplasm</location>
    </subcellularLocation>
</comment>
<keyword evidence="2 8" id="KW-0444">Lipid biosynthesis</keyword>
<comment type="subunit">
    <text evidence="8">Homotrimer.</text>
</comment>
<evidence type="ECO:0000256" key="7">
    <source>
        <dbReference type="ARBA" id="ARBA00023315"/>
    </source>
</evidence>
<comment type="function">
    <text evidence="8">Involved in the biosynthesis of lipid A, a phosphorylated glycolipid that anchors the lipopolysaccharide to the outer membrane of the cell.</text>
</comment>
<dbReference type="NCBIfam" id="NF003657">
    <property type="entry name" value="PRK05289.1"/>
    <property type="match status" value="1"/>
</dbReference>
<comment type="similarity">
    <text evidence="8">Belongs to the transferase hexapeptide repeat family. LpxA subfamily.</text>
</comment>
<gene>
    <name evidence="8" type="primary">lpxA</name>
    <name evidence="10" type="ORF">RHABOEDO_000413</name>
</gene>
<evidence type="ECO:0000313" key="10">
    <source>
        <dbReference type="EMBL" id="QYF48285.1"/>
    </source>
</evidence>
<dbReference type="PROSITE" id="PS00101">
    <property type="entry name" value="HEXAPEP_TRANSFERASES"/>
    <property type="match status" value="1"/>
</dbReference>
<dbReference type="PANTHER" id="PTHR43480:SF1">
    <property type="entry name" value="ACYL-[ACYL-CARRIER-PROTEIN]--UDP-N-ACETYLGLUCOSAMINE O-ACYLTRANSFERASE, MITOCHONDRIAL-RELATED"/>
    <property type="match status" value="1"/>
</dbReference>
<evidence type="ECO:0000256" key="4">
    <source>
        <dbReference type="ARBA" id="ARBA00022679"/>
    </source>
</evidence>
<dbReference type="GO" id="GO:0008780">
    <property type="term" value="F:acyl-[acyl-carrier-protein]-UDP-N-acetylglucosamine O-acyltransferase activity"/>
    <property type="evidence" value="ECO:0007669"/>
    <property type="project" value="UniProtKB-EC"/>
</dbReference>
<dbReference type="Gene3D" id="1.20.1180.10">
    <property type="entry name" value="Udp N-acetylglucosamine O-acyltransferase, C-terminal domain"/>
    <property type="match status" value="1"/>
</dbReference>
<dbReference type="InterPro" id="IPR011004">
    <property type="entry name" value="Trimer_LpxA-like_sf"/>
</dbReference>
<dbReference type="HAMAP" id="MF_00387">
    <property type="entry name" value="LpxA"/>
    <property type="match status" value="1"/>
</dbReference>
<keyword evidence="5 8" id="KW-0677">Repeat</keyword>
<dbReference type="InterPro" id="IPR010137">
    <property type="entry name" value="Lipid_A_LpxA"/>
</dbReference>
<dbReference type="InterPro" id="IPR001451">
    <property type="entry name" value="Hexapep"/>
</dbReference>
<keyword evidence="11" id="KW-1185">Reference proteome</keyword>